<dbReference type="SUPFAM" id="SSF53474">
    <property type="entry name" value="alpha/beta-Hydrolases"/>
    <property type="match status" value="1"/>
</dbReference>
<dbReference type="Gene3D" id="3.40.50.1820">
    <property type="entry name" value="alpha/beta hydrolase"/>
    <property type="match status" value="1"/>
</dbReference>
<accession>A0A2Z4G7A2</accession>
<organism evidence="1 2">
    <name type="scientific">Arcticibacterium luteifluviistationis</name>
    <dbReference type="NCBI Taxonomy" id="1784714"/>
    <lineage>
        <taxon>Bacteria</taxon>
        <taxon>Pseudomonadati</taxon>
        <taxon>Bacteroidota</taxon>
        <taxon>Cytophagia</taxon>
        <taxon>Cytophagales</taxon>
        <taxon>Leadbetterellaceae</taxon>
        <taxon>Arcticibacterium</taxon>
    </lineage>
</organism>
<dbReference type="OrthoDB" id="9775130at2"/>
<dbReference type="PANTHER" id="PTHR48098:SF3">
    <property type="entry name" value="IRON(III) ENTEROBACTIN ESTERASE"/>
    <property type="match status" value="1"/>
</dbReference>
<dbReference type="AlphaFoldDB" id="A0A2Z4G7A2"/>
<keyword evidence="2" id="KW-1185">Reference proteome</keyword>
<gene>
    <name evidence="1" type="ORF">DJ013_02085</name>
</gene>
<dbReference type="InterPro" id="IPR050583">
    <property type="entry name" value="Mycobacterial_A85_antigen"/>
</dbReference>
<reference evidence="1 2" key="1">
    <citation type="submission" date="2018-05" db="EMBL/GenBank/DDBJ databases">
        <title>Complete genome sequence of Arcticibacterium luteifluviistationis SM1504T, a cytophagaceae bacterium isolated from Arctic surface seawater.</title>
        <authorList>
            <person name="Li Y."/>
            <person name="Qin Q.-L."/>
        </authorList>
    </citation>
    <scope>NUCLEOTIDE SEQUENCE [LARGE SCALE GENOMIC DNA]</scope>
    <source>
        <strain evidence="1 2">SM1504</strain>
    </source>
</reference>
<dbReference type="InterPro" id="IPR000801">
    <property type="entry name" value="Esterase-like"/>
</dbReference>
<protein>
    <submittedName>
        <fullName evidence="1">Esterase</fullName>
    </submittedName>
</protein>
<dbReference type="KEGG" id="als:DJ013_02085"/>
<dbReference type="EMBL" id="CP029480">
    <property type="protein sequence ID" value="AWV97029.1"/>
    <property type="molecule type" value="Genomic_DNA"/>
</dbReference>
<evidence type="ECO:0000313" key="1">
    <source>
        <dbReference type="EMBL" id="AWV97029.1"/>
    </source>
</evidence>
<dbReference type="RefSeq" id="WP_111370131.1">
    <property type="nucleotide sequence ID" value="NZ_CP029480.1"/>
</dbReference>
<name>A0A2Z4G7A2_9BACT</name>
<dbReference type="InterPro" id="IPR029058">
    <property type="entry name" value="AB_hydrolase_fold"/>
</dbReference>
<dbReference type="Proteomes" id="UP000249873">
    <property type="component" value="Chromosome"/>
</dbReference>
<dbReference type="PANTHER" id="PTHR48098">
    <property type="entry name" value="ENTEROCHELIN ESTERASE-RELATED"/>
    <property type="match status" value="1"/>
</dbReference>
<proteinExistence type="predicted"/>
<dbReference type="Pfam" id="PF00756">
    <property type="entry name" value="Esterase"/>
    <property type="match status" value="1"/>
</dbReference>
<evidence type="ECO:0000313" key="2">
    <source>
        <dbReference type="Proteomes" id="UP000249873"/>
    </source>
</evidence>
<sequence>MQEKHTSFYSHILGRDLELMTYGHWGVPILLFPTSMGDAHQNKNFGLIDSIADKIDRGDVKIYCIETIDGESFYGKHLAPKIRVSNYVRYCKFLKEELVPFIQRDSDTHRIGIGGCSFGAYHATNFAFKNPDMVEFLIAMSGSFNIRNFLDGYFDDDVYFNNPVDFMPNAESWIFNHMKIVLGTSDWDICREDNINLSRLLGDKQINHWYDEKKWIAHDWPLWNTMFPEYVDAFV</sequence>